<dbReference type="GO" id="GO:0006412">
    <property type="term" value="P:translation"/>
    <property type="evidence" value="ECO:0007669"/>
    <property type="project" value="InterPro"/>
</dbReference>
<dbReference type="InterPro" id="IPR050483">
    <property type="entry name" value="CoA-transferase_III_domain"/>
</dbReference>
<evidence type="ECO:0000256" key="5">
    <source>
        <dbReference type="ARBA" id="ARBA00023274"/>
    </source>
</evidence>
<evidence type="ECO:0000313" key="6">
    <source>
        <dbReference type="EMBL" id="CAG8544846.1"/>
    </source>
</evidence>
<organism evidence="6 7">
    <name type="scientific">Paraglomus brasilianum</name>
    <dbReference type="NCBI Taxonomy" id="144538"/>
    <lineage>
        <taxon>Eukaryota</taxon>
        <taxon>Fungi</taxon>
        <taxon>Fungi incertae sedis</taxon>
        <taxon>Mucoromycota</taxon>
        <taxon>Glomeromycotina</taxon>
        <taxon>Glomeromycetes</taxon>
        <taxon>Paraglomerales</taxon>
        <taxon>Paraglomeraceae</taxon>
        <taxon>Paraglomus</taxon>
    </lineage>
</organism>
<dbReference type="SUPFAM" id="SSF89796">
    <property type="entry name" value="CoA-transferase family III (CaiB/BaiF)"/>
    <property type="match status" value="1"/>
</dbReference>
<comment type="caution">
    <text evidence="6">The sequence shown here is derived from an EMBL/GenBank/DDBJ whole genome shotgun (WGS) entry which is preliminary data.</text>
</comment>
<dbReference type="NCBIfam" id="TIGR00002">
    <property type="entry name" value="S16"/>
    <property type="match status" value="1"/>
</dbReference>
<dbReference type="PANTHER" id="PTHR48207">
    <property type="entry name" value="SUCCINATE--HYDROXYMETHYLGLUTARATE COA-TRANSFERASE"/>
    <property type="match status" value="1"/>
</dbReference>
<dbReference type="InterPro" id="IPR000307">
    <property type="entry name" value="Ribosomal_bS16"/>
</dbReference>
<keyword evidence="3" id="KW-0808">Transferase</keyword>
<name>A0A9N9AWH5_9GLOM</name>
<dbReference type="GO" id="GO:1990904">
    <property type="term" value="C:ribonucleoprotein complex"/>
    <property type="evidence" value="ECO:0007669"/>
    <property type="project" value="UniProtKB-KW"/>
</dbReference>
<keyword evidence="5" id="KW-0687">Ribonucleoprotein</keyword>
<dbReference type="Pfam" id="PF02515">
    <property type="entry name" value="CoA_transf_3"/>
    <property type="match status" value="2"/>
</dbReference>
<dbReference type="GO" id="GO:0047369">
    <property type="term" value="F:succinate-hydroxymethylglutarate CoA-transferase activity"/>
    <property type="evidence" value="ECO:0007669"/>
    <property type="project" value="TreeGrafter"/>
</dbReference>
<dbReference type="InterPro" id="IPR023606">
    <property type="entry name" value="CoA-Trfase_III_dom_1_sf"/>
</dbReference>
<dbReference type="PANTHER" id="PTHR48207:SF3">
    <property type="entry name" value="SUCCINATE--HYDROXYMETHYLGLUTARATE COA-TRANSFERASE"/>
    <property type="match status" value="1"/>
</dbReference>
<dbReference type="HAMAP" id="MF_00385">
    <property type="entry name" value="Ribosomal_bS16"/>
    <property type="match status" value="1"/>
</dbReference>
<dbReference type="InterPro" id="IPR003673">
    <property type="entry name" value="CoA-Trfase_fam_III"/>
</dbReference>
<dbReference type="Pfam" id="PF00886">
    <property type="entry name" value="Ribosomal_S16"/>
    <property type="match status" value="1"/>
</dbReference>
<dbReference type="InterPro" id="IPR023803">
    <property type="entry name" value="Ribosomal_bS16_dom_sf"/>
</dbReference>
<dbReference type="GO" id="GO:0003735">
    <property type="term" value="F:structural constituent of ribosome"/>
    <property type="evidence" value="ECO:0007669"/>
    <property type="project" value="InterPro"/>
</dbReference>
<dbReference type="GO" id="GO:0005739">
    <property type="term" value="C:mitochondrion"/>
    <property type="evidence" value="ECO:0007669"/>
    <property type="project" value="TreeGrafter"/>
</dbReference>
<accession>A0A9N9AWH5</accession>
<evidence type="ECO:0000256" key="4">
    <source>
        <dbReference type="ARBA" id="ARBA00022980"/>
    </source>
</evidence>
<dbReference type="EMBL" id="CAJVPI010000515">
    <property type="protein sequence ID" value="CAG8544846.1"/>
    <property type="molecule type" value="Genomic_DNA"/>
</dbReference>
<proteinExistence type="inferred from homology"/>
<dbReference type="OrthoDB" id="5863171at2759"/>
<evidence type="ECO:0000256" key="2">
    <source>
        <dbReference type="ARBA" id="ARBA00008383"/>
    </source>
</evidence>
<comment type="similarity">
    <text evidence="2">Belongs to the CoA-transferase III family.</text>
</comment>
<dbReference type="GO" id="GO:0005840">
    <property type="term" value="C:ribosome"/>
    <property type="evidence" value="ECO:0007669"/>
    <property type="project" value="UniProtKB-KW"/>
</dbReference>
<dbReference type="Gene3D" id="3.30.1320.10">
    <property type="match status" value="1"/>
</dbReference>
<comment type="similarity">
    <text evidence="1">Belongs to the bacterial ribosomal protein bS16 family.</text>
</comment>
<dbReference type="FunFam" id="3.30.1540.10:FF:000005">
    <property type="entry name" value="succinate--hydroxymethylglutarate CoA-transferase isoform X4"/>
    <property type="match status" value="1"/>
</dbReference>
<reference evidence="6" key="1">
    <citation type="submission" date="2021-06" db="EMBL/GenBank/DDBJ databases">
        <authorList>
            <person name="Kallberg Y."/>
            <person name="Tangrot J."/>
            <person name="Rosling A."/>
        </authorList>
    </citation>
    <scope>NUCLEOTIDE SEQUENCE</scope>
    <source>
        <strain evidence="6">BR232B</strain>
    </source>
</reference>
<dbReference type="SUPFAM" id="SSF54565">
    <property type="entry name" value="Ribosomal protein S16"/>
    <property type="match status" value="1"/>
</dbReference>
<keyword evidence="4" id="KW-0689">Ribosomal protein</keyword>
<dbReference type="Gene3D" id="3.40.50.10540">
    <property type="entry name" value="Crotonobetainyl-coa:carnitine coa-transferase, domain 1"/>
    <property type="match status" value="1"/>
</dbReference>
<gene>
    <name evidence="6" type="ORF">PBRASI_LOCUS4777</name>
</gene>
<sequence>MVVRIRLACHGRRNRPFYHIVVANSGARRDGKYIEQVGVYDPIPNADGEKHIDMSMDRIKYWLTVGAQPTETVSRLLAKAIWGSHSSIPPSGTLISCSYHLFLDMIYNFSAEVLKIENPTRGDDTRSWGPPWALQLDPTRPTESAYFLAINRNKKSLTVNMKSSEGIAIIHKLVEKCDVLVENYVPGKLDELGLGYEALNKINPRLVYASITGEFQKVGDSGKGWVMIEFADGPGYGQTGPYRERAGYDVMVEAEGGLMHITGEPDGMPVKIGVAITGLHAHGAILASLFARTTTQVGERIDCSLLDSQTATLVNIGSNYLIGNQDSARFGTAHASIVPYQLMPTKDSFIMIGAGNDKQFRKLCDIIDKSELVDDEKFQANQDRVRNRDMLVDILEKRFREESTQVWLNKFEGSGIPYAPLNDIKQTFEHPQVLARDMIQEVVHPTAGKIKLIGIPVKYTNRKLKIRLPPPTLGQHTQEVLADILGYSQTRIQELREQKVI</sequence>
<dbReference type="Gene3D" id="3.30.1540.10">
    <property type="entry name" value="formyl-coa transferase, domain 3"/>
    <property type="match status" value="1"/>
</dbReference>
<evidence type="ECO:0000256" key="3">
    <source>
        <dbReference type="ARBA" id="ARBA00022679"/>
    </source>
</evidence>
<dbReference type="Proteomes" id="UP000789739">
    <property type="component" value="Unassembled WGS sequence"/>
</dbReference>
<evidence type="ECO:0000256" key="1">
    <source>
        <dbReference type="ARBA" id="ARBA00006668"/>
    </source>
</evidence>
<keyword evidence="7" id="KW-1185">Reference proteome</keyword>
<protein>
    <submittedName>
        <fullName evidence="6">8678_t:CDS:1</fullName>
    </submittedName>
</protein>
<dbReference type="InterPro" id="IPR044855">
    <property type="entry name" value="CoA-Trfase_III_dom3_sf"/>
</dbReference>
<dbReference type="AlphaFoldDB" id="A0A9N9AWH5"/>
<evidence type="ECO:0000313" key="7">
    <source>
        <dbReference type="Proteomes" id="UP000789739"/>
    </source>
</evidence>